<evidence type="ECO:0000256" key="1">
    <source>
        <dbReference type="ARBA" id="ARBA00004496"/>
    </source>
</evidence>
<dbReference type="SUPFAM" id="SSF57850">
    <property type="entry name" value="RING/U-box"/>
    <property type="match status" value="1"/>
</dbReference>
<dbReference type="GO" id="GO:0045944">
    <property type="term" value="P:positive regulation of transcription by RNA polymerase II"/>
    <property type="evidence" value="ECO:0007669"/>
    <property type="project" value="TreeGrafter"/>
</dbReference>
<dbReference type="EMBL" id="JATAAI010000009">
    <property type="protein sequence ID" value="KAK1743190.1"/>
    <property type="molecule type" value="Genomic_DNA"/>
</dbReference>
<evidence type="ECO:0000256" key="2">
    <source>
        <dbReference type="ARBA" id="ARBA00022490"/>
    </source>
</evidence>
<evidence type="ECO:0000256" key="3">
    <source>
        <dbReference type="ARBA" id="ARBA00022723"/>
    </source>
</evidence>
<dbReference type="InterPro" id="IPR017907">
    <property type="entry name" value="Znf_RING_CS"/>
</dbReference>
<feature type="compositionally biased region" description="Gly residues" evidence="7">
    <location>
        <begin position="12"/>
        <end position="31"/>
    </location>
</feature>
<proteinExistence type="predicted"/>
<comment type="subcellular location">
    <subcellularLocation>
        <location evidence="1">Cytoplasm</location>
    </subcellularLocation>
</comment>
<evidence type="ECO:0000256" key="4">
    <source>
        <dbReference type="ARBA" id="ARBA00022771"/>
    </source>
</evidence>
<name>A0AAD9DEV5_9STRA</name>
<dbReference type="InterPro" id="IPR039739">
    <property type="entry name" value="MAG2/RNF10"/>
</dbReference>
<feature type="region of interest" description="Disordered" evidence="7">
    <location>
        <begin position="1"/>
        <end position="74"/>
    </location>
</feature>
<dbReference type="InterPro" id="IPR013083">
    <property type="entry name" value="Znf_RING/FYVE/PHD"/>
</dbReference>
<evidence type="ECO:0000256" key="5">
    <source>
        <dbReference type="ARBA" id="ARBA00022833"/>
    </source>
</evidence>
<protein>
    <submittedName>
        <fullName evidence="9">RING finger protein</fullName>
    </submittedName>
</protein>
<gene>
    <name evidence="9" type="ORF">QTG54_005811</name>
</gene>
<organism evidence="9 10">
    <name type="scientific">Skeletonema marinoi</name>
    <dbReference type="NCBI Taxonomy" id="267567"/>
    <lineage>
        <taxon>Eukaryota</taxon>
        <taxon>Sar</taxon>
        <taxon>Stramenopiles</taxon>
        <taxon>Ochrophyta</taxon>
        <taxon>Bacillariophyta</taxon>
        <taxon>Coscinodiscophyceae</taxon>
        <taxon>Thalassiosirophycidae</taxon>
        <taxon>Thalassiosirales</taxon>
        <taxon>Skeletonemataceae</taxon>
        <taxon>Skeletonema</taxon>
        <taxon>Skeletonema marinoi-dohrnii complex</taxon>
    </lineage>
</organism>
<keyword evidence="3" id="KW-0479">Metal-binding</keyword>
<dbReference type="Gene3D" id="3.30.40.10">
    <property type="entry name" value="Zinc/RING finger domain, C3HC4 (zinc finger)"/>
    <property type="match status" value="1"/>
</dbReference>
<feature type="domain" description="RING-type" evidence="8">
    <location>
        <begin position="168"/>
        <end position="240"/>
    </location>
</feature>
<accession>A0AAD9DEV5</accession>
<evidence type="ECO:0000256" key="6">
    <source>
        <dbReference type="PROSITE-ProRule" id="PRU00175"/>
    </source>
</evidence>
<evidence type="ECO:0000256" key="7">
    <source>
        <dbReference type="SAM" id="MobiDB-lite"/>
    </source>
</evidence>
<evidence type="ECO:0000259" key="8">
    <source>
        <dbReference type="PROSITE" id="PS50089"/>
    </source>
</evidence>
<dbReference type="GO" id="GO:0000976">
    <property type="term" value="F:transcription cis-regulatory region binding"/>
    <property type="evidence" value="ECO:0007669"/>
    <property type="project" value="TreeGrafter"/>
</dbReference>
<dbReference type="GO" id="GO:0005737">
    <property type="term" value="C:cytoplasm"/>
    <property type="evidence" value="ECO:0007669"/>
    <property type="project" value="UniProtKB-SubCell"/>
</dbReference>
<keyword evidence="2" id="KW-0963">Cytoplasm</keyword>
<feature type="region of interest" description="Disordered" evidence="7">
    <location>
        <begin position="667"/>
        <end position="731"/>
    </location>
</feature>
<comment type="caution">
    <text evidence="9">The sequence shown here is derived from an EMBL/GenBank/DDBJ whole genome shotgun (WGS) entry which is preliminary data.</text>
</comment>
<dbReference type="SMART" id="SM00184">
    <property type="entry name" value="RING"/>
    <property type="match status" value="1"/>
</dbReference>
<dbReference type="Proteomes" id="UP001224775">
    <property type="component" value="Unassembled WGS sequence"/>
</dbReference>
<sequence>MSEGQGTKKAAGGRGRGGRGGGRGGRGSGSKGRGRHHQQSKNHSQQKQQHGGGKGRGRDQKQRPRSLSNQDKSHEYYLAKKSIVGPYAHLYSSQFHGFALSRTILRHQIEEQKKNSYESGLQKLLHPYYHKEADDQKHRVDETWWEAVKLVRCHAPMNESDANSFERCPICLDEDMTAPYIAPCGHSFCLPCVLGYLNAVAKDLNAEAERLHKSKQSGNTGCSVPSSSVTCVRARCPMCSSGSSMELNAGEAMITYKDLRPLVFVPVMKVKTTTKMKFVKLHRSKGCSAPYLPLEGHRVRGSHSMQQEFPAELPDGDDDSEEVTYARHYFVGLEEFSSLLQRQIRELNDYRNEPVCKMDPREEWNVSMASEAVKASQRRWLDNGVVEGFISVEMSSKLEQQQHLQNSRFVQSTTIADNQNESQVGTDVKSKSKKSSLLCHGTTYLNRCEPSASTRNETDEYAYYQSCDGQLCFISGVDVACLLNEFSLHNVLEDGATHYDRSKMPLPDEVLATVLATEDEVLTHSLMKRKPFLSHYPLGCTVTFVELDWHSGGEGGNKPLLSQRTLKRFRDELNHRKAERIRLAKKEEKADKIARAKAEKINRQRRIDLYGTDSTDGFERQTIDPDDEFFRALALSAGETEEDATTTSTFSFNQVCAENGVFPSLAPSGTLASSPPKAQTQSSWGSRTNHQSPKSPKDNFPSLSESISLNKKSVKSTSSAAKVGTSRWGVN</sequence>
<dbReference type="InterPro" id="IPR001841">
    <property type="entry name" value="Znf_RING"/>
</dbReference>
<keyword evidence="4 6" id="KW-0863">Zinc-finger</keyword>
<dbReference type="PANTHER" id="PTHR12983">
    <property type="entry name" value="RING FINGER 10 FAMILY MEMBER"/>
    <property type="match status" value="1"/>
</dbReference>
<dbReference type="PROSITE" id="PS50089">
    <property type="entry name" value="ZF_RING_2"/>
    <property type="match status" value="1"/>
</dbReference>
<dbReference type="Pfam" id="PF13445">
    <property type="entry name" value="zf-RING_UBOX"/>
    <property type="match status" value="1"/>
</dbReference>
<keyword evidence="5" id="KW-0862">Zinc</keyword>
<dbReference type="InterPro" id="IPR027370">
    <property type="entry name" value="Znf-RING_euk"/>
</dbReference>
<keyword evidence="10" id="KW-1185">Reference proteome</keyword>
<evidence type="ECO:0000313" key="9">
    <source>
        <dbReference type="EMBL" id="KAK1743190.1"/>
    </source>
</evidence>
<dbReference type="GO" id="GO:0008270">
    <property type="term" value="F:zinc ion binding"/>
    <property type="evidence" value="ECO:0007669"/>
    <property type="project" value="UniProtKB-KW"/>
</dbReference>
<dbReference type="AlphaFoldDB" id="A0AAD9DEV5"/>
<dbReference type="PANTHER" id="PTHR12983:SF9">
    <property type="entry name" value="E3 UBIQUITIN-PROTEIN LIGASE RNF10"/>
    <property type="match status" value="1"/>
</dbReference>
<dbReference type="PROSITE" id="PS00518">
    <property type="entry name" value="ZF_RING_1"/>
    <property type="match status" value="1"/>
</dbReference>
<feature type="compositionally biased region" description="Polar residues" evidence="7">
    <location>
        <begin position="670"/>
        <end position="694"/>
    </location>
</feature>
<reference evidence="9" key="1">
    <citation type="submission" date="2023-06" db="EMBL/GenBank/DDBJ databases">
        <title>Survivors Of The Sea: Transcriptome response of Skeletonema marinoi to long-term dormancy.</title>
        <authorList>
            <person name="Pinder M.I.M."/>
            <person name="Kourtchenko O."/>
            <person name="Robertson E.K."/>
            <person name="Larsson T."/>
            <person name="Maumus F."/>
            <person name="Osuna-Cruz C.M."/>
            <person name="Vancaester E."/>
            <person name="Stenow R."/>
            <person name="Vandepoele K."/>
            <person name="Ploug H."/>
            <person name="Bruchert V."/>
            <person name="Godhe A."/>
            <person name="Topel M."/>
        </authorList>
    </citation>
    <scope>NUCLEOTIDE SEQUENCE</scope>
    <source>
        <strain evidence="9">R05AC</strain>
    </source>
</reference>
<evidence type="ECO:0000313" key="10">
    <source>
        <dbReference type="Proteomes" id="UP001224775"/>
    </source>
</evidence>
<feature type="compositionally biased region" description="Polar residues" evidence="7">
    <location>
        <begin position="701"/>
        <end position="710"/>
    </location>
</feature>